<gene>
    <name evidence="5" type="primary">PCMP-H59</name>
    <name evidence="5" type="ORF">KSP40_PGU009788</name>
</gene>
<evidence type="ECO:0000256" key="1">
    <source>
        <dbReference type="ARBA" id="ARBA00022737"/>
    </source>
</evidence>
<feature type="repeat" description="PPR" evidence="2">
    <location>
        <begin position="297"/>
        <end position="331"/>
    </location>
</feature>
<feature type="repeat" description="PPR" evidence="2">
    <location>
        <begin position="400"/>
        <end position="434"/>
    </location>
</feature>
<keyword evidence="1" id="KW-0677">Repeat</keyword>
<evidence type="ECO:0000256" key="3">
    <source>
        <dbReference type="SAM" id="SignalP"/>
    </source>
</evidence>
<dbReference type="Proteomes" id="UP001412067">
    <property type="component" value="Unassembled WGS sequence"/>
</dbReference>
<dbReference type="NCBIfam" id="TIGR00756">
    <property type="entry name" value="PPR"/>
    <property type="match status" value="3"/>
</dbReference>
<protein>
    <submittedName>
        <fullName evidence="5">Pentatricopeptide repeat-containing protein</fullName>
    </submittedName>
</protein>
<evidence type="ECO:0000313" key="6">
    <source>
        <dbReference type="Proteomes" id="UP001412067"/>
    </source>
</evidence>
<feature type="repeat" description="PPR" evidence="2">
    <location>
        <begin position="264"/>
        <end position="294"/>
    </location>
</feature>
<dbReference type="PANTHER" id="PTHR47926:SF360">
    <property type="entry name" value="PENTATRICOPEPTIDE REPEAT-CONTAINING PROTEIN"/>
    <property type="match status" value="1"/>
</dbReference>
<dbReference type="EMBL" id="JBBWWR010000021">
    <property type="protein sequence ID" value="KAK8937581.1"/>
    <property type="molecule type" value="Genomic_DNA"/>
</dbReference>
<dbReference type="InterPro" id="IPR032867">
    <property type="entry name" value="DYW_dom"/>
</dbReference>
<dbReference type="Pfam" id="PF14432">
    <property type="entry name" value="DYW_deaminase"/>
    <property type="match status" value="1"/>
</dbReference>
<proteinExistence type="predicted"/>
<evidence type="ECO:0000256" key="2">
    <source>
        <dbReference type="PROSITE-ProRule" id="PRU00708"/>
    </source>
</evidence>
<feature type="repeat" description="PPR" evidence="2">
    <location>
        <begin position="192"/>
        <end position="226"/>
    </location>
</feature>
<dbReference type="PANTHER" id="PTHR47926">
    <property type="entry name" value="PENTATRICOPEPTIDE REPEAT-CONTAINING PROTEIN"/>
    <property type="match status" value="1"/>
</dbReference>
<dbReference type="Gene3D" id="1.25.40.10">
    <property type="entry name" value="Tetratricopeptide repeat domain"/>
    <property type="match status" value="2"/>
</dbReference>
<dbReference type="PROSITE" id="PS51375">
    <property type="entry name" value="PPR"/>
    <property type="match status" value="4"/>
</dbReference>
<organism evidence="5 6">
    <name type="scientific">Platanthera guangdongensis</name>
    <dbReference type="NCBI Taxonomy" id="2320717"/>
    <lineage>
        <taxon>Eukaryota</taxon>
        <taxon>Viridiplantae</taxon>
        <taxon>Streptophyta</taxon>
        <taxon>Embryophyta</taxon>
        <taxon>Tracheophyta</taxon>
        <taxon>Spermatophyta</taxon>
        <taxon>Magnoliopsida</taxon>
        <taxon>Liliopsida</taxon>
        <taxon>Asparagales</taxon>
        <taxon>Orchidaceae</taxon>
        <taxon>Orchidoideae</taxon>
        <taxon>Orchideae</taxon>
        <taxon>Orchidinae</taxon>
        <taxon>Platanthera</taxon>
    </lineage>
</organism>
<feature type="signal peptide" evidence="3">
    <location>
        <begin position="1"/>
        <end position="39"/>
    </location>
</feature>
<dbReference type="InterPro" id="IPR011990">
    <property type="entry name" value="TPR-like_helical_dom_sf"/>
</dbReference>
<evidence type="ECO:0000313" key="5">
    <source>
        <dbReference type="EMBL" id="KAK8937581.1"/>
    </source>
</evidence>
<dbReference type="Pfam" id="PF01535">
    <property type="entry name" value="PPR"/>
    <property type="match status" value="3"/>
</dbReference>
<evidence type="ECO:0000259" key="4">
    <source>
        <dbReference type="Pfam" id="PF14432"/>
    </source>
</evidence>
<name>A0ABR2LBU1_9ASPA</name>
<dbReference type="Pfam" id="PF13041">
    <property type="entry name" value="PPR_2"/>
    <property type="match status" value="2"/>
</dbReference>
<dbReference type="InterPro" id="IPR046960">
    <property type="entry name" value="PPR_At4g14850-like_plant"/>
</dbReference>
<accession>A0ABR2LBU1</accession>
<dbReference type="InterPro" id="IPR002885">
    <property type="entry name" value="PPR_rpt"/>
</dbReference>
<feature type="domain" description="DYW" evidence="4">
    <location>
        <begin position="510"/>
        <end position="604"/>
    </location>
</feature>
<sequence length="604" mass="68244">MTSTVNNDLKDSITAWASANRSNWLSAFMFLVLLPCSRPVTHEPNCSTKCHSIIQRFLPFCNAIIRATIEKGSPAKALLYFKSLHWSGALRPDHRTLALVLKASTFSPHLSCAAEVHLRILKLGLQRRTRLSSSLFHLYLSLDLLNDAFSLFKDIVFLKTDPFYGNLLIMRFLGKNDCENSYKVFKKMPVKDKVSWNSMIAGAVRSSRPNEALLLYRRMMLAGVEPDCFSFSTVLSACARIGALGHGVRVHQLMEKKEAGYESNPILCSALIDMYSKCGRIDLARKIFDSAKRFSSSVFIWNSMITGFAVHGLAGDALQVFDEMTLEGILPDEVTFVGILTACSHCGMVREARFYFESMQQKFHVKPRLEHYGAMIDALARAGKLTDAMKMINGMKIEPDAAVWRALLGACRRHGRYDVAKTIMGKMSRFSCSSDYVLLSNICSSAKRWEQAECAWRVMTERGLRKGRGLSWVEADGRVHRFKAADRSHYNSDDIYMVLRELMKKAKEVGYVPVTESATWDVSEEEKEETLSCHSEKLALAFCVMKKGRYGIGDICVSKNLQTCWDCHEWMKAVSNVLGRVIVVRDRIRFHRFEGGACSCGDYW</sequence>
<feature type="chain" id="PRO_5045044278" evidence="3">
    <location>
        <begin position="40"/>
        <end position="604"/>
    </location>
</feature>
<keyword evidence="3" id="KW-0732">Signal</keyword>
<reference evidence="5 6" key="1">
    <citation type="journal article" date="2022" name="Nat. Plants">
        <title>Genomes of leafy and leafless Platanthera orchids illuminate the evolution of mycoheterotrophy.</title>
        <authorList>
            <person name="Li M.H."/>
            <person name="Liu K.W."/>
            <person name="Li Z."/>
            <person name="Lu H.C."/>
            <person name="Ye Q.L."/>
            <person name="Zhang D."/>
            <person name="Wang J.Y."/>
            <person name="Li Y.F."/>
            <person name="Zhong Z.M."/>
            <person name="Liu X."/>
            <person name="Yu X."/>
            <person name="Liu D.K."/>
            <person name="Tu X.D."/>
            <person name="Liu B."/>
            <person name="Hao Y."/>
            <person name="Liao X.Y."/>
            <person name="Jiang Y.T."/>
            <person name="Sun W.H."/>
            <person name="Chen J."/>
            <person name="Chen Y.Q."/>
            <person name="Ai Y."/>
            <person name="Zhai J.W."/>
            <person name="Wu S.S."/>
            <person name="Zhou Z."/>
            <person name="Hsiao Y.Y."/>
            <person name="Wu W.L."/>
            <person name="Chen Y.Y."/>
            <person name="Lin Y.F."/>
            <person name="Hsu J.L."/>
            <person name="Li C.Y."/>
            <person name="Wang Z.W."/>
            <person name="Zhao X."/>
            <person name="Zhong W.Y."/>
            <person name="Ma X.K."/>
            <person name="Ma L."/>
            <person name="Huang J."/>
            <person name="Chen G.Z."/>
            <person name="Huang M.Z."/>
            <person name="Huang L."/>
            <person name="Peng D.H."/>
            <person name="Luo Y.B."/>
            <person name="Zou S.Q."/>
            <person name="Chen S.P."/>
            <person name="Lan S."/>
            <person name="Tsai W.C."/>
            <person name="Van de Peer Y."/>
            <person name="Liu Z.J."/>
        </authorList>
    </citation>
    <scope>NUCLEOTIDE SEQUENCE [LARGE SCALE GENOMIC DNA]</scope>
    <source>
        <strain evidence="5">Lor288</strain>
    </source>
</reference>
<keyword evidence="6" id="KW-1185">Reference proteome</keyword>
<comment type="caution">
    <text evidence="5">The sequence shown here is derived from an EMBL/GenBank/DDBJ whole genome shotgun (WGS) entry which is preliminary data.</text>
</comment>